<dbReference type="STRING" id="1121353.H924_12040"/>
<dbReference type="RefSeq" id="WP_015652257.1">
    <property type="nucleotide sequence ID" value="NC_020506.1"/>
</dbReference>
<sequence>MGTAVPAVFLKAAAWAESQPLSDPAARAVQQVLFQLTGPPRIGVCTLDAAVDISIPGAVMVRTTWPAVGSGADVVLLVHPGELSGRVRSRMRFGPQLFVHIEDKDKLSNYTVEISELIKVRERLLIGELQALSRLFPQLTPGILVSRQPVAEIPRVAVIGPDMQAVALLRTQLAPHVELSDSAGVDVVVAVAGPTGFLLVDAPILQDAWHRVGRLVVCSPLPVGVCPGAVPAGSDIVETVLKLARMPIKEQFPQVPSGRWDQVVARWERKDDLEFQKFRLHNDREGVRRRWNIAFPGEPRIATQVLIMAAFAILVTTLLRLDSLPLVLLMVFIQVLNARRSKVTKWWNQAQKMLQLDITSRTAGDKLGPMKWLRQQRLDSEK</sequence>
<gene>
    <name evidence="1" type="ORF">H924_12040</name>
</gene>
<accession>M1TUD5</accession>
<dbReference type="KEGG" id="ccn:H924_12040"/>
<dbReference type="AlphaFoldDB" id="M1TUD5"/>
<reference evidence="1 2" key="1">
    <citation type="submission" date="2013-02" db="EMBL/GenBank/DDBJ databases">
        <title>The complete genome sequence of Corynebacterium callunae DSM 20147.</title>
        <authorList>
            <person name="Ruckert C."/>
            <person name="Albersmeier A."/>
            <person name="Kalinowski J."/>
        </authorList>
    </citation>
    <scope>NUCLEOTIDE SEQUENCE [LARGE SCALE GENOMIC DNA]</scope>
    <source>
        <strain evidence="1 2">DSM 20147</strain>
    </source>
</reference>
<keyword evidence="2" id="KW-1185">Reference proteome</keyword>
<dbReference type="PATRIC" id="fig|1121353.3.peg.2461"/>
<evidence type="ECO:0000313" key="1">
    <source>
        <dbReference type="EMBL" id="AGG67831.1"/>
    </source>
</evidence>
<evidence type="ECO:0000313" key="2">
    <source>
        <dbReference type="Proteomes" id="UP000011760"/>
    </source>
</evidence>
<dbReference type="Proteomes" id="UP000011760">
    <property type="component" value="Chromosome"/>
</dbReference>
<name>M1TUD5_9CORY</name>
<dbReference type="OrthoDB" id="4410120at2"/>
<dbReference type="HOGENOM" id="CLU_723018_0_0_11"/>
<dbReference type="eggNOG" id="ENOG5031I8Y">
    <property type="taxonomic scope" value="Bacteria"/>
</dbReference>
<proteinExistence type="predicted"/>
<protein>
    <submittedName>
        <fullName evidence="1">Uncharacterized protein</fullName>
    </submittedName>
</protein>
<organism evidence="1 2">
    <name type="scientific">Corynebacterium callunae DSM 20147</name>
    <dbReference type="NCBI Taxonomy" id="1121353"/>
    <lineage>
        <taxon>Bacteria</taxon>
        <taxon>Bacillati</taxon>
        <taxon>Actinomycetota</taxon>
        <taxon>Actinomycetes</taxon>
        <taxon>Mycobacteriales</taxon>
        <taxon>Corynebacteriaceae</taxon>
        <taxon>Corynebacterium</taxon>
    </lineage>
</organism>
<dbReference type="EMBL" id="CP004354">
    <property type="protein sequence ID" value="AGG67831.1"/>
    <property type="molecule type" value="Genomic_DNA"/>
</dbReference>